<dbReference type="Gene3D" id="3.20.20.150">
    <property type="entry name" value="Divalent-metal-dependent TIM barrel enzymes"/>
    <property type="match status" value="1"/>
</dbReference>
<reference evidence="2" key="1">
    <citation type="journal article" date="2019" name="Int. J. Syst. Evol. Microbiol.">
        <title>The Global Catalogue of Microorganisms (GCM) 10K type strain sequencing project: providing services to taxonomists for standard genome sequencing and annotation.</title>
        <authorList>
            <consortium name="The Broad Institute Genomics Platform"/>
            <consortium name="The Broad Institute Genome Sequencing Center for Infectious Disease"/>
            <person name="Wu L."/>
            <person name="Ma J."/>
        </authorList>
    </citation>
    <scope>NUCLEOTIDE SEQUENCE [LARGE SCALE GENOMIC DNA]</scope>
    <source>
        <strain evidence="2">KCTC 52168</strain>
    </source>
</reference>
<evidence type="ECO:0000313" key="1">
    <source>
        <dbReference type="EMBL" id="MFC3148313.1"/>
    </source>
</evidence>
<dbReference type="Proteomes" id="UP001595556">
    <property type="component" value="Unassembled WGS sequence"/>
</dbReference>
<dbReference type="EMBL" id="JBHRTI010000004">
    <property type="protein sequence ID" value="MFC3148313.1"/>
    <property type="molecule type" value="Genomic_DNA"/>
</dbReference>
<comment type="caution">
    <text evidence="1">The sequence shown here is derived from an EMBL/GenBank/DDBJ whole genome shotgun (WGS) entry which is preliminary data.</text>
</comment>
<dbReference type="SUPFAM" id="SSF51658">
    <property type="entry name" value="Xylose isomerase-like"/>
    <property type="match status" value="1"/>
</dbReference>
<proteinExistence type="predicted"/>
<evidence type="ECO:0008006" key="3">
    <source>
        <dbReference type="Google" id="ProtNLM"/>
    </source>
</evidence>
<dbReference type="RefSeq" id="WP_377304123.1">
    <property type="nucleotide sequence ID" value="NZ_CP180191.1"/>
</dbReference>
<name>A0ABV7H6M3_9BURK</name>
<dbReference type="InterPro" id="IPR036237">
    <property type="entry name" value="Xyl_isomerase-like_sf"/>
</dbReference>
<accession>A0ABV7H6M3</accession>
<gene>
    <name evidence="1" type="ORF">ACFOEN_11735</name>
</gene>
<sequence>MRLRKDMNLGTLLALPPTSSAWRSTLDEQLHMLREQGYEGAQSWSDFDRIHRAGLLPLGMARATVPAELDEIARRHRDLGVAFTNLHLGTGFESDDAMDTLADALLNAQARHGHVLLVETHRATVTQDIWRTCRWIERFPALRFTADLSHWYTGHEMIYGGEFEARRRMLAPVLQRTTAIQGRIGNSGCIQCPLDAPGDQLSHFQALWTEACAGFLDQAQPGDVLSFAPELLPMAVGDPPFWLHYQQNQRVVDADDWTREPSDRFADAQALWSIAQACFAAARSRQEPCHA</sequence>
<evidence type="ECO:0000313" key="2">
    <source>
        <dbReference type="Proteomes" id="UP001595556"/>
    </source>
</evidence>
<protein>
    <recommendedName>
        <fullName evidence="3">Sugar phosphate isomerase/epimerase</fullName>
    </recommendedName>
</protein>
<organism evidence="1 2">
    <name type="scientific">Piscinibacterium candidicorallinum</name>
    <dbReference type="NCBI Taxonomy" id="1793872"/>
    <lineage>
        <taxon>Bacteria</taxon>
        <taxon>Pseudomonadati</taxon>
        <taxon>Pseudomonadota</taxon>
        <taxon>Betaproteobacteria</taxon>
        <taxon>Burkholderiales</taxon>
        <taxon>Piscinibacterium</taxon>
    </lineage>
</organism>
<keyword evidence="2" id="KW-1185">Reference proteome</keyword>